<dbReference type="OrthoDB" id="4167046at2"/>
<dbReference type="PANTHER" id="PTHR32322:SF2">
    <property type="entry name" value="EAMA DOMAIN-CONTAINING PROTEIN"/>
    <property type="match status" value="1"/>
</dbReference>
<comment type="caution">
    <text evidence="8">The sequence shown here is derived from an EMBL/GenBank/DDBJ whole genome shotgun (WGS) entry which is preliminary data.</text>
</comment>
<dbReference type="EMBL" id="SMAH01000015">
    <property type="protein sequence ID" value="TCS95297.1"/>
    <property type="molecule type" value="Genomic_DNA"/>
</dbReference>
<feature type="transmembrane region" description="Helical" evidence="6">
    <location>
        <begin position="166"/>
        <end position="183"/>
    </location>
</feature>
<name>A0A4V2UVD1_9BURK</name>
<proteinExistence type="inferred from homology"/>
<sequence>MPSSSPAQPTPLSPATIALLTLPPLLWAGNAIVGRVAAPWIPPITFNLLRWVLAALLLAPLGGWILRRGSPVWGDWRRYLLLGSLAVAGYNMLQYLALHTSSPLNVTLVASSMPVWMMLVGRLFFGAPVQRPQLGGAVLSLAGVLVVLSQGSWANLMQLRFVPGDAWMLAAAFTWSCYSWLLTRHDEDPRVRADWAAFLLAQTVFGLLTAGVLTAGEWTWLTLAAPADMPTRIAWSWPLAAIVLFVAVGPSVLAYRAWGAGVQRAGPTVAGFFTNLTPLFTALMSTLLLGEPPRAYHAVAFVLIVAGIVVSARRA</sequence>
<dbReference type="Pfam" id="PF00892">
    <property type="entry name" value="EamA"/>
    <property type="match status" value="2"/>
</dbReference>
<reference evidence="9 11" key="2">
    <citation type="submission" date="2019-07" db="EMBL/GenBank/DDBJ databases">
        <title>Tepidimonas ignava SPS-1037 draft genome.</title>
        <authorList>
            <person name="Da Costa M.S."/>
            <person name="Froufe H.J.C."/>
            <person name="Egas C."/>
            <person name="Albuquerque L."/>
        </authorList>
    </citation>
    <scope>NUCLEOTIDE SEQUENCE [LARGE SCALE GENOMIC DNA]</scope>
    <source>
        <strain evidence="9 11">SPS-1037</strain>
    </source>
</reference>
<dbReference type="InterPro" id="IPR037185">
    <property type="entry name" value="EmrE-like"/>
</dbReference>
<gene>
    <name evidence="8" type="ORF">EDC36_11546</name>
    <name evidence="9" type="ORF">Tigna_02091</name>
</gene>
<evidence type="ECO:0000313" key="10">
    <source>
        <dbReference type="Proteomes" id="UP000295536"/>
    </source>
</evidence>
<dbReference type="PANTHER" id="PTHR32322">
    <property type="entry name" value="INNER MEMBRANE TRANSPORTER"/>
    <property type="match status" value="1"/>
</dbReference>
<feature type="domain" description="EamA" evidence="7">
    <location>
        <begin position="17"/>
        <end position="148"/>
    </location>
</feature>
<evidence type="ECO:0000313" key="8">
    <source>
        <dbReference type="EMBL" id="TCS95297.1"/>
    </source>
</evidence>
<dbReference type="SUPFAM" id="SSF103481">
    <property type="entry name" value="Multidrug resistance efflux transporter EmrE"/>
    <property type="match status" value="2"/>
</dbReference>
<feature type="domain" description="EamA" evidence="7">
    <location>
        <begin position="163"/>
        <end position="311"/>
    </location>
</feature>
<dbReference type="AlphaFoldDB" id="A0A4V2UVD1"/>
<evidence type="ECO:0000256" key="4">
    <source>
        <dbReference type="ARBA" id="ARBA00022989"/>
    </source>
</evidence>
<evidence type="ECO:0000256" key="2">
    <source>
        <dbReference type="ARBA" id="ARBA00007362"/>
    </source>
</evidence>
<keyword evidence="4 6" id="KW-1133">Transmembrane helix</keyword>
<evidence type="ECO:0000256" key="6">
    <source>
        <dbReference type="SAM" id="Phobius"/>
    </source>
</evidence>
<comment type="subcellular location">
    <subcellularLocation>
        <location evidence="1">Membrane</location>
        <topology evidence="1">Multi-pass membrane protein</topology>
    </subcellularLocation>
</comment>
<accession>A0A4V2UVD1</accession>
<dbReference type="GO" id="GO:0016020">
    <property type="term" value="C:membrane"/>
    <property type="evidence" value="ECO:0007669"/>
    <property type="project" value="UniProtKB-SubCell"/>
</dbReference>
<dbReference type="RefSeq" id="WP_132963347.1">
    <property type="nucleotide sequence ID" value="NZ_SMAH01000015.1"/>
</dbReference>
<protein>
    <submittedName>
        <fullName evidence="9">2A78: carboxylate/amino acid/amine transporter</fullName>
    </submittedName>
    <submittedName>
        <fullName evidence="8">Drug/metabolite transporter (DMT)-like permease</fullName>
    </submittedName>
</protein>
<feature type="transmembrane region" description="Helical" evidence="6">
    <location>
        <begin position="195"/>
        <end position="215"/>
    </location>
</feature>
<dbReference type="Proteomes" id="UP000315577">
    <property type="component" value="Unassembled WGS sequence"/>
</dbReference>
<feature type="transmembrane region" description="Helical" evidence="6">
    <location>
        <begin position="295"/>
        <end position="312"/>
    </location>
</feature>
<feature type="transmembrane region" description="Helical" evidence="6">
    <location>
        <begin position="137"/>
        <end position="154"/>
    </location>
</feature>
<dbReference type="EMBL" id="VJNC01000015">
    <property type="protein sequence ID" value="TSE19764.1"/>
    <property type="molecule type" value="Genomic_DNA"/>
</dbReference>
<organism evidence="8 10">
    <name type="scientific">Tepidimonas ignava</name>
    <dbReference type="NCBI Taxonomy" id="114249"/>
    <lineage>
        <taxon>Bacteria</taxon>
        <taxon>Pseudomonadati</taxon>
        <taxon>Pseudomonadota</taxon>
        <taxon>Betaproteobacteria</taxon>
        <taxon>Burkholderiales</taxon>
        <taxon>Tepidimonas</taxon>
    </lineage>
</organism>
<evidence type="ECO:0000313" key="9">
    <source>
        <dbReference type="EMBL" id="TSE19764.1"/>
    </source>
</evidence>
<keyword evidence="5 6" id="KW-0472">Membrane</keyword>
<evidence type="ECO:0000259" key="7">
    <source>
        <dbReference type="Pfam" id="PF00892"/>
    </source>
</evidence>
<feature type="transmembrane region" description="Helical" evidence="6">
    <location>
        <begin position="78"/>
        <end position="98"/>
    </location>
</feature>
<evidence type="ECO:0000256" key="3">
    <source>
        <dbReference type="ARBA" id="ARBA00022692"/>
    </source>
</evidence>
<dbReference type="InterPro" id="IPR050638">
    <property type="entry name" value="AA-Vitamin_Transporters"/>
</dbReference>
<evidence type="ECO:0000313" key="11">
    <source>
        <dbReference type="Proteomes" id="UP000315577"/>
    </source>
</evidence>
<evidence type="ECO:0000256" key="5">
    <source>
        <dbReference type="ARBA" id="ARBA00023136"/>
    </source>
</evidence>
<dbReference type="InterPro" id="IPR000620">
    <property type="entry name" value="EamA_dom"/>
</dbReference>
<evidence type="ECO:0000256" key="1">
    <source>
        <dbReference type="ARBA" id="ARBA00004141"/>
    </source>
</evidence>
<dbReference type="Proteomes" id="UP000295536">
    <property type="component" value="Unassembled WGS sequence"/>
</dbReference>
<reference evidence="8 10" key="1">
    <citation type="submission" date="2019-03" db="EMBL/GenBank/DDBJ databases">
        <title>Genomic Encyclopedia of Type Strains, Phase IV (KMG-IV): sequencing the most valuable type-strain genomes for metagenomic binning, comparative biology and taxonomic classification.</title>
        <authorList>
            <person name="Goeker M."/>
        </authorList>
    </citation>
    <scope>NUCLEOTIDE SEQUENCE [LARGE SCALE GENOMIC DNA]</scope>
    <source>
        <strain evidence="8 10">DSM 12034</strain>
    </source>
</reference>
<feature type="transmembrane region" description="Helical" evidence="6">
    <location>
        <begin position="104"/>
        <end position="125"/>
    </location>
</feature>
<feature type="transmembrane region" description="Helical" evidence="6">
    <location>
        <begin position="235"/>
        <end position="257"/>
    </location>
</feature>
<feature type="transmembrane region" description="Helical" evidence="6">
    <location>
        <begin position="44"/>
        <end position="66"/>
    </location>
</feature>
<keyword evidence="3 6" id="KW-0812">Transmembrane</keyword>
<keyword evidence="11" id="KW-1185">Reference proteome</keyword>
<comment type="similarity">
    <text evidence="2">Belongs to the EamA transporter family.</text>
</comment>
<feature type="transmembrane region" description="Helical" evidence="6">
    <location>
        <begin position="269"/>
        <end position="289"/>
    </location>
</feature>